<name>A0ABN1YYT7_9ACTN</name>
<dbReference type="EMBL" id="BAAAIZ010000040">
    <property type="protein sequence ID" value="GAA1424646.1"/>
    <property type="molecule type" value="Genomic_DNA"/>
</dbReference>
<sequence length="120" mass="13233">MPQITVDYSEQLADGFDRRAFARELHGAVGEIASASPSSCKTRFRRVEEAVAGSETEGHAVVHVQIGLFPGRTEETKARLTETALELLRRHLKQPAGLILHASAEIREMEAASYRKSDSE</sequence>
<dbReference type="Proteomes" id="UP001500973">
    <property type="component" value="Unassembled WGS sequence"/>
</dbReference>
<dbReference type="SUPFAM" id="SSF55331">
    <property type="entry name" value="Tautomerase/MIF"/>
    <property type="match status" value="1"/>
</dbReference>
<evidence type="ECO:0000313" key="2">
    <source>
        <dbReference type="Proteomes" id="UP001500973"/>
    </source>
</evidence>
<dbReference type="PANTHER" id="PTHR37950">
    <property type="entry name" value="4-HYDROXYPHENYLACETATE CATABOLISM PROTEIN"/>
    <property type="match status" value="1"/>
</dbReference>
<comment type="caution">
    <text evidence="1">The sequence shown here is derived from an EMBL/GenBank/DDBJ whole genome shotgun (WGS) entry which is preliminary data.</text>
</comment>
<evidence type="ECO:0000313" key="1">
    <source>
        <dbReference type="EMBL" id="GAA1424646.1"/>
    </source>
</evidence>
<dbReference type="InterPro" id="IPR014347">
    <property type="entry name" value="Tautomerase/MIF_sf"/>
</dbReference>
<protein>
    <submittedName>
        <fullName evidence="1">5-carboxymethyl-2-hydroxymuconate Delta-isomerase</fullName>
    </submittedName>
</protein>
<gene>
    <name evidence="1" type="ORF">GCM10009601_29780</name>
</gene>
<dbReference type="Pfam" id="PF02962">
    <property type="entry name" value="CHMI"/>
    <property type="match status" value="1"/>
</dbReference>
<proteinExistence type="predicted"/>
<dbReference type="RefSeq" id="WP_344013217.1">
    <property type="nucleotide sequence ID" value="NZ_BAAAIZ010000040.1"/>
</dbReference>
<reference evidence="1 2" key="1">
    <citation type="journal article" date="2019" name="Int. J. Syst. Evol. Microbiol.">
        <title>The Global Catalogue of Microorganisms (GCM) 10K type strain sequencing project: providing services to taxonomists for standard genome sequencing and annotation.</title>
        <authorList>
            <consortium name="The Broad Institute Genomics Platform"/>
            <consortium name="The Broad Institute Genome Sequencing Center for Infectious Disease"/>
            <person name="Wu L."/>
            <person name="Ma J."/>
        </authorList>
    </citation>
    <scope>NUCLEOTIDE SEQUENCE [LARGE SCALE GENOMIC DNA]</scope>
    <source>
        <strain evidence="1 2">JCM 11756</strain>
    </source>
</reference>
<keyword evidence="2" id="KW-1185">Reference proteome</keyword>
<dbReference type="Gene3D" id="3.30.429.10">
    <property type="entry name" value="Macrophage Migration Inhibitory Factor"/>
    <property type="match status" value="1"/>
</dbReference>
<dbReference type="PANTHER" id="PTHR37950:SF1">
    <property type="entry name" value="4-HYDROXYPHENYLACETATE CATABOLISM PROTEIN"/>
    <property type="match status" value="1"/>
</dbReference>
<organism evidence="1 2">
    <name type="scientific">Streptomyces thermospinosisporus</name>
    <dbReference type="NCBI Taxonomy" id="161482"/>
    <lineage>
        <taxon>Bacteria</taxon>
        <taxon>Bacillati</taxon>
        <taxon>Actinomycetota</taxon>
        <taxon>Actinomycetes</taxon>
        <taxon>Kitasatosporales</taxon>
        <taxon>Streptomycetaceae</taxon>
        <taxon>Streptomyces</taxon>
    </lineage>
</organism>
<accession>A0ABN1YYT7</accession>
<dbReference type="InterPro" id="IPR004220">
    <property type="entry name" value="5-COMe_2-OHmuconate_Isoase"/>
</dbReference>